<sequence length="93" mass="10670">MKPFSPPELTRYVIDACREIYQPLPEMLRLKHEDTFEQLLEKITHFLEARGAAEQVADTFTSYILKKAADRLEADGYAQLADELLSILEVDKA</sequence>
<gene>
    <name evidence="1" type="ORF">ENU43_03370</name>
</gene>
<dbReference type="AlphaFoldDB" id="A0A7J3G5J8"/>
<dbReference type="EMBL" id="DTCM01000039">
    <property type="protein sequence ID" value="HGL40690.1"/>
    <property type="molecule type" value="Genomic_DNA"/>
</dbReference>
<protein>
    <submittedName>
        <fullName evidence="1">Uncharacterized protein</fullName>
    </submittedName>
</protein>
<evidence type="ECO:0000313" key="1">
    <source>
        <dbReference type="EMBL" id="HGL40690.1"/>
    </source>
</evidence>
<name>A0A7J3G5J8_CALS0</name>
<reference evidence="1" key="1">
    <citation type="journal article" date="2020" name="mSystems">
        <title>Genome- and Community-Level Interaction Insights into Carbon Utilization and Element Cycling Functions of Hydrothermarchaeota in Hydrothermal Sediment.</title>
        <authorList>
            <person name="Zhou Z."/>
            <person name="Liu Y."/>
            <person name="Xu W."/>
            <person name="Pan J."/>
            <person name="Luo Z.H."/>
            <person name="Li M."/>
        </authorList>
    </citation>
    <scope>NUCLEOTIDE SEQUENCE [LARGE SCALE GENOMIC DNA]</scope>
    <source>
        <strain evidence="1">SpSt-669</strain>
    </source>
</reference>
<organism evidence="1">
    <name type="scientific">Caldiarchaeum subterraneum</name>
    <dbReference type="NCBI Taxonomy" id="311458"/>
    <lineage>
        <taxon>Archaea</taxon>
        <taxon>Nitrososphaerota</taxon>
        <taxon>Candidatus Caldarchaeales</taxon>
        <taxon>Candidatus Caldarchaeaceae</taxon>
        <taxon>Candidatus Caldarchaeum</taxon>
    </lineage>
</organism>
<accession>A0A7J3G5J8</accession>
<proteinExistence type="predicted"/>
<comment type="caution">
    <text evidence="1">The sequence shown here is derived from an EMBL/GenBank/DDBJ whole genome shotgun (WGS) entry which is preliminary data.</text>
</comment>